<reference evidence="1 2" key="1">
    <citation type="journal article" date="2017" name="Int. J. Syst. Evol. Microbiol.">
        <title>Desulfovibrio senegalensis sp. nov., a mesophilic sulfate reducer isolated from marine sediment.</title>
        <authorList>
            <person name="Thioye A."/>
            <person name="Gam Z.B.A."/>
            <person name="Mbengue M."/>
            <person name="Cayol J.L."/>
            <person name="Joseph-Bartoli M."/>
            <person name="Toure-Kane C."/>
            <person name="Labat M."/>
        </authorList>
    </citation>
    <scope>NUCLEOTIDE SEQUENCE [LARGE SCALE GENOMIC DNA]</scope>
    <source>
        <strain evidence="1 2">DSM 101509</strain>
    </source>
</reference>
<dbReference type="AlphaFoldDB" id="A0A6N6N2J3"/>
<accession>A0A6N6N2J3</accession>
<dbReference type="OrthoDB" id="2083258at2"/>
<evidence type="ECO:0000313" key="1">
    <source>
        <dbReference type="EMBL" id="KAB1442161.1"/>
    </source>
</evidence>
<sequence>MIDKSSAMNTILRKLDKMDIGQGLDLRTYKRNRAILIRRTGPDSFAVVQAGYESNTFEENGTSIKKRLKTLFKKEFPRSTKIRVYALDENAPLRPETRKTI</sequence>
<protein>
    <submittedName>
        <fullName evidence="1">Uncharacterized protein</fullName>
    </submittedName>
</protein>
<proteinExistence type="predicted"/>
<organism evidence="1 2">
    <name type="scientific">Pseudodesulfovibrio senegalensis</name>
    <dbReference type="NCBI Taxonomy" id="1721087"/>
    <lineage>
        <taxon>Bacteria</taxon>
        <taxon>Pseudomonadati</taxon>
        <taxon>Thermodesulfobacteriota</taxon>
        <taxon>Desulfovibrionia</taxon>
        <taxon>Desulfovibrionales</taxon>
        <taxon>Desulfovibrionaceae</taxon>
    </lineage>
</organism>
<evidence type="ECO:0000313" key="2">
    <source>
        <dbReference type="Proteomes" id="UP000438699"/>
    </source>
</evidence>
<dbReference type="Proteomes" id="UP000438699">
    <property type="component" value="Unassembled WGS sequence"/>
</dbReference>
<name>A0A6N6N2J3_9BACT</name>
<dbReference type="EMBL" id="WAIE01000002">
    <property type="protein sequence ID" value="KAB1442161.1"/>
    <property type="molecule type" value="Genomic_DNA"/>
</dbReference>
<keyword evidence="2" id="KW-1185">Reference proteome</keyword>
<dbReference type="RefSeq" id="WP_151150383.1">
    <property type="nucleotide sequence ID" value="NZ_WAIE01000002.1"/>
</dbReference>
<gene>
    <name evidence="1" type="ORF">F8A88_06765</name>
</gene>
<comment type="caution">
    <text evidence="1">The sequence shown here is derived from an EMBL/GenBank/DDBJ whole genome shotgun (WGS) entry which is preliminary data.</text>
</comment>